<name>A0AAV0AWW4_PHAPC</name>
<dbReference type="Pfam" id="PF00924">
    <property type="entry name" value="MS_channel_2nd"/>
    <property type="match status" value="1"/>
</dbReference>
<accession>A0AAV0AWW4</accession>
<sequence length="1064" mass="120612">MEPSSVSTFNNYHEQDRQRYVPSRRSITATTGPTAEIFHLDDESSSDVSYDSSMRDGAGEINLTHNPRDLTPISPPYRSRSGTVSLTNSNQLPPEYLSGSWQGNVYNDYSNLNHNQTNNPSNGTVNTNVIINSSNHHLILSNLPQLHSENNHSRRSIEIEVLSQNVQTDDLTSQLGYNPKDFLSDLSIKTKSSINHLDKDQRFKTEEMNTRGGRFTEQDLLRFRRSPSNVDYSSETDGGDDWENDDDLDGDARFEDLNADKAEYNHHQRRALTRRFSPYNIFKVLLTTFIGNIILSIVFIIPPLILRFDGYYEATNNPQALYHHLHYDNTSAWLFWISYNLMSSWALHFLTELSPRIAVSLVSIIWGDVSESIKTQIETFHTYKTWLKVLLYSAMGWGSWEVIFGGIFDLHSTTTKPSRAHYTDTIHIIAQLIFFLMLVLCIEKLLLMSISMSFHRVAYSDRIQRVTKALAAIDTLQDYRPKRKSNPMAFQTRHSSGEIMTLRGLSSAITSPQRKHELPKRGPTEQNGGSAGKPNRKWWQRKQKKLSDTIDPEKGVNDPEPSAEESREKIDFDEPSAENSSSRQHTSYHQSLGNYPNQSEADEKTRIRRKNSQTTFELMAKRGASAAKIARSAMKDPVAVVGKKSGLGLDINNPTEARKLARRIYFSFKTDPSRHYLITSDFYPAFPTRELAESAFSIFDSDGNGDISRTEIKNEIFRVYKERRALAQSLQDVSHAIGKLDGIMMALGAVIFVFIALSVTGIDFAKTLTSVYTVGIAAAFIFKETAGNVFDSIIMVFCTHPYDTGDRIIMDNAGVEEVLTVKRMGLLATVFVRWDGTEWFAPNALLGQKFIINLRRSSNQFENVTLQFGWNTPLSSLDALEDKLNHWLQTDEQRRFEPGTACVIQKLVNQQYMEITIGMTHRVNWQDWGGRWNNRTAFHAAVNYYSQELGISFYNSELPLQVNDWGDLKDRILSDEPEHWDDDYWRGDGDDENDPEEVGSFVEQSVRSGKAVGENRLGDSLGAAPTVDIPRMAEVLGFAAPPESGTGMRKRKKISKKKAMIGDA</sequence>
<dbReference type="InterPro" id="IPR058650">
    <property type="entry name" value="Msy1/2-like"/>
</dbReference>
<feature type="compositionally biased region" description="Basic residues" evidence="1">
    <location>
        <begin position="534"/>
        <end position="544"/>
    </location>
</feature>
<feature type="region of interest" description="Disordered" evidence="1">
    <location>
        <begin position="508"/>
        <end position="613"/>
    </location>
</feature>
<feature type="region of interest" description="Disordered" evidence="1">
    <location>
        <begin position="65"/>
        <end position="91"/>
    </location>
</feature>
<reference evidence="4" key="1">
    <citation type="submission" date="2022-06" db="EMBL/GenBank/DDBJ databases">
        <authorList>
            <consortium name="SYNGENTA / RWTH Aachen University"/>
        </authorList>
    </citation>
    <scope>NUCLEOTIDE SEQUENCE</scope>
</reference>
<evidence type="ECO:0000259" key="3">
    <source>
        <dbReference type="PROSITE" id="PS50222"/>
    </source>
</evidence>
<dbReference type="GO" id="GO:0016020">
    <property type="term" value="C:membrane"/>
    <property type="evidence" value="ECO:0007669"/>
    <property type="project" value="InterPro"/>
</dbReference>
<protein>
    <submittedName>
        <fullName evidence="4">Mechanosensitive ion channel-domain-containing protein</fullName>
    </submittedName>
</protein>
<feature type="transmembrane region" description="Helical" evidence="2">
    <location>
        <begin position="428"/>
        <end position="447"/>
    </location>
</feature>
<dbReference type="EMBL" id="CALTRL010001521">
    <property type="protein sequence ID" value="CAH7672879.1"/>
    <property type="molecule type" value="Genomic_DNA"/>
</dbReference>
<dbReference type="PANTHER" id="PTHR31323:SF1">
    <property type="entry name" value="MECHANOSENSITIVE ION CHANNEL PROTEIN"/>
    <property type="match status" value="1"/>
</dbReference>
<dbReference type="InterPro" id="IPR002048">
    <property type="entry name" value="EF_hand_dom"/>
</dbReference>
<keyword evidence="2" id="KW-0812">Transmembrane</keyword>
<dbReference type="PROSITE" id="PS00018">
    <property type="entry name" value="EF_HAND_1"/>
    <property type="match status" value="1"/>
</dbReference>
<feature type="compositionally biased region" description="Basic residues" evidence="1">
    <location>
        <begin position="1048"/>
        <end position="1064"/>
    </location>
</feature>
<feature type="region of interest" description="Disordered" evidence="1">
    <location>
        <begin position="1"/>
        <end position="26"/>
    </location>
</feature>
<evidence type="ECO:0000256" key="2">
    <source>
        <dbReference type="SAM" id="Phobius"/>
    </source>
</evidence>
<dbReference type="Proteomes" id="UP001153365">
    <property type="component" value="Unassembled WGS sequence"/>
</dbReference>
<evidence type="ECO:0000313" key="5">
    <source>
        <dbReference type="Proteomes" id="UP001153365"/>
    </source>
</evidence>
<evidence type="ECO:0000313" key="4">
    <source>
        <dbReference type="EMBL" id="CAH7672879.1"/>
    </source>
</evidence>
<keyword evidence="5" id="KW-1185">Reference proteome</keyword>
<gene>
    <name evidence="4" type="ORF">PPACK8108_LOCUS7714</name>
</gene>
<feature type="compositionally biased region" description="Polar residues" evidence="1">
    <location>
        <begin position="226"/>
        <end position="236"/>
    </location>
</feature>
<feature type="transmembrane region" description="Helical" evidence="2">
    <location>
        <begin position="743"/>
        <end position="762"/>
    </location>
</feature>
<keyword evidence="2" id="KW-0472">Membrane</keyword>
<comment type="caution">
    <text evidence="4">The sequence shown here is derived from an EMBL/GenBank/DDBJ whole genome shotgun (WGS) entry which is preliminary data.</text>
</comment>
<dbReference type="GO" id="GO:0006874">
    <property type="term" value="P:intracellular calcium ion homeostasis"/>
    <property type="evidence" value="ECO:0007669"/>
    <property type="project" value="TreeGrafter"/>
</dbReference>
<feature type="region of interest" description="Disordered" evidence="1">
    <location>
        <begin position="226"/>
        <end position="245"/>
    </location>
</feature>
<dbReference type="AlphaFoldDB" id="A0AAV0AWW4"/>
<feature type="domain" description="EF-hand" evidence="3">
    <location>
        <begin position="687"/>
        <end position="722"/>
    </location>
</feature>
<dbReference type="InterPro" id="IPR018247">
    <property type="entry name" value="EF_Hand_1_Ca_BS"/>
</dbReference>
<dbReference type="SUPFAM" id="SSF50182">
    <property type="entry name" value="Sm-like ribonucleoproteins"/>
    <property type="match status" value="1"/>
</dbReference>
<feature type="compositionally biased region" description="Polar residues" evidence="1">
    <location>
        <begin position="577"/>
        <end position="599"/>
    </location>
</feature>
<dbReference type="GO" id="GO:0005262">
    <property type="term" value="F:calcium channel activity"/>
    <property type="evidence" value="ECO:0007669"/>
    <property type="project" value="TreeGrafter"/>
</dbReference>
<dbReference type="GO" id="GO:0005509">
    <property type="term" value="F:calcium ion binding"/>
    <property type="evidence" value="ECO:0007669"/>
    <property type="project" value="InterPro"/>
</dbReference>
<dbReference type="PROSITE" id="PS50222">
    <property type="entry name" value="EF_HAND_2"/>
    <property type="match status" value="1"/>
</dbReference>
<feature type="compositionally biased region" description="Basic and acidic residues" evidence="1">
    <location>
        <begin position="545"/>
        <end position="557"/>
    </location>
</feature>
<proteinExistence type="predicted"/>
<keyword evidence="2" id="KW-1133">Transmembrane helix</keyword>
<evidence type="ECO:0000256" key="1">
    <source>
        <dbReference type="SAM" id="MobiDB-lite"/>
    </source>
</evidence>
<organism evidence="4 5">
    <name type="scientific">Phakopsora pachyrhizi</name>
    <name type="common">Asian soybean rust disease fungus</name>
    <dbReference type="NCBI Taxonomy" id="170000"/>
    <lineage>
        <taxon>Eukaryota</taxon>
        <taxon>Fungi</taxon>
        <taxon>Dikarya</taxon>
        <taxon>Basidiomycota</taxon>
        <taxon>Pucciniomycotina</taxon>
        <taxon>Pucciniomycetes</taxon>
        <taxon>Pucciniales</taxon>
        <taxon>Phakopsoraceae</taxon>
        <taxon>Phakopsora</taxon>
    </lineage>
</organism>
<feature type="region of interest" description="Disordered" evidence="1">
    <location>
        <begin position="1040"/>
        <end position="1064"/>
    </location>
</feature>
<feature type="transmembrane region" description="Helical" evidence="2">
    <location>
        <begin position="389"/>
        <end position="408"/>
    </location>
</feature>
<dbReference type="PANTHER" id="PTHR31323">
    <property type="entry name" value="MECHANOSENSITIVE ION CHANNEL PROTEIN MSY2"/>
    <property type="match status" value="1"/>
</dbReference>
<dbReference type="InterPro" id="IPR006685">
    <property type="entry name" value="MscS_channel_2nd"/>
</dbReference>
<feature type="compositionally biased region" description="Basic and acidic residues" evidence="1">
    <location>
        <begin position="514"/>
        <end position="523"/>
    </location>
</feature>
<feature type="compositionally biased region" description="Polar residues" evidence="1">
    <location>
        <begin position="1"/>
        <end position="12"/>
    </location>
</feature>
<feature type="transmembrane region" description="Helical" evidence="2">
    <location>
        <begin position="284"/>
        <end position="306"/>
    </location>
</feature>
<dbReference type="InterPro" id="IPR010920">
    <property type="entry name" value="LSM_dom_sf"/>
</dbReference>
<dbReference type="Pfam" id="PF25886">
    <property type="entry name" value="Msy1"/>
    <property type="match status" value="1"/>
</dbReference>
<feature type="compositionally biased region" description="Polar residues" evidence="1">
    <location>
        <begin position="80"/>
        <end position="91"/>
    </location>
</feature>